<dbReference type="RefSeq" id="WP_378182589.1">
    <property type="nucleotide sequence ID" value="NZ_JBHTCR010000011.1"/>
</dbReference>
<name>A0ABW2M306_9FLAO</name>
<proteinExistence type="predicted"/>
<comment type="caution">
    <text evidence="2">The sequence shown here is derived from an EMBL/GenBank/DDBJ whole genome shotgun (WGS) entry which is preliminary data.</text>
</comment>
<reference evidence="3" key="1">
    <citation type="journal article" date="2019" name="Int. J. Syst. Evol. Microbiol.">
        <title>The Global Catalogue of Microorganisms (GCM) 10K type strain sequencing project: providing services to taxonomists for standard genome sequencing and annotation.</title>
        <authorList>
            <consortium name="The Broad Institute Genomics Platform"/>
            <consortium name="The Broad Institute Genome Sequencing Center for Infectious Disease"/>
            <person name="Wu L."/>
            <person name="Ma J."/>
        </authorList>
    </citation>
    <scope>NUCLEOTIDE SEQUENCE [LARGE SCALE GENOMIC DNA]</scope>
    <source>
        <strain evidence="3">CCUG 54781</strain>
    </source>
</reference>
<sequence length="67" mass="7765">MKTSLKNQYTYVNQLLIVVVSAVLGYNLYQEIAHPENSRLTLSIILVVLTYIVVEKYSHKPEKEIKK</sequence>
<dbReference type="EMBL" id="JBHTCR010000011">
    <property type="protein sequence ID" value="MFC7348594.1"/>
    <property type="molecule type" value="Genomic_DNA"/>
</dbReference>
<organism evidence="2 3">
    <name type="scientific">Chryseobacterium zhengzhouense</name>
    <dbReference type="NCBI Taxonomy" id="1636086"/>
    <lineage>
        <taxon>Bacteria</taxon>
        <taxon>Pseudomonadati</taxon>
        <taxon>Bacteroidota</taxon>
        <taxon>Flavobacteriia</taxon>
        <taxon>Flavobacteriales</taxon>
        <taxon>Weeksellaceae</taxon>
        <taxon>Chryseobacterium group</taxon>
        <taxon>Chryseobacterium</taxon>
    </lineage>
</organism>
<evidence type="ECO:0000313" key="2">
    <source>
        <dbReference type="EMBL" id="MFC7348594.1"/>
    </source>
</evidence>
<keyword evidence="3" id="KW-1185">Reference proteome</keyword>
<accession>A0ABW2M306</accession>
<keyword evidence="1" id="KW-0472">Membrane</keyword>
<gene>
    <name evidence="2" type="ORF">ACFQO9_17900</name>
</gene>
<evidence type="ECO:0000256" key="1">
    <source>
        <dbReference type="SAM" id="Phobius"/>
    </source>
</evidence>
<dbReference type="Proteomes" id="UP001596550">
    <property type="component" value="Unassembled WGS sequence"/>
</dbReference>
<keyword evidence="1" id="KW-0812">Transmembrane</keyword>
<feature type="transmembrane region" description="Helical" evidence="1">
    <location>
        <begin position="12"/>
        <end position="29"/>
    </location>
</feature>
<protein>
    <submittedName>
        <fullName evidence="2">Uncharacterized protein</fullName>
    </submittedName>
</protein>
<evidence type="ECO:0000313" key="3">
    <source>
        <dbReference type="Proteomes" id="UP001596550"/>
    </source>
</evidence>
<keyword evidence="1" id="KW-1133">Transmembrane helix</keyword>